<comment type="caution">
    <text evidence="3">The sequence shown here is derived from an EMBL/GenBank/DDBJ whole genome shotgun (WGS) entry which is preliminary data.</text>
</comment>
<evidence type="ECO:0000313" key="4">
    <source>
        <dbReference type="Proteomes" id="UP001632037"/>
    </source>
</evidence>
<dbReference type="Proteomes" id="UP001632037">
    <property type="component" value="Unassembled WGS sequence"/>
</dbReference>
<feature type="transmembrane region" description="Helical" evidence="2">
    <location>
        <begin position="146"/>
        <end position="167"/>
    </location>
</feature>
<keyword evidence="2" id="KW-0472">Membrane</keyword>
<proteinExistence type="predicted"/>
<feature type="region of interest" description="Disordered" evidence="1">
    <location>
        <begin position="247"/>
        <end position="267"/>
    </location>
</feature>
<organism evidence="3 4">
    <name type="scientific">Phytophthora oleae</name>
    <dbReference type="NCBI Taxonomy" id="2107226"/>
    <lineage>
        <taxon>Eukaryota</taxon>
        <taxon>Sar</taxon>
        <taxon>Stramenopiles</taxon>
        <taxon>Oomycota</taxon>
        <taxon>Peronosporomycetes</taxon>
        <taxon>Peronosporales</taxon>
        <taxon>Peronosporaceae</taxon>
        <taxon>Phytophthora</taxon>
    </lineage>
</organism>
<evidence type="ECO:0008006" key="5">
    <source>
        <dbReference type="Google" id="ProtNLM"/>
    </source>
</evidence>
<sequence length="281" mass="30133">MSQRCFDGNPAVAGQSVGHSLKEEEVVMDTSGRAIRTLGATLPESSTCSHFNSEYSECKVQVLCSLCISTGTCEFDVVSLSCKTKSASTNGTEPTYCSRNDTVCSSCIATSADPICTGEDGVCTCQTLCSVMEPDSSNCSNAEVSIIAYVGVVVGVICIASLVFLMVKCKRRYSAVMRQRSLEAQRRRESELLRIRQPQLALDLAGWRDTVELSKPELHKLGTCCYVTKKADTTAAVAAGDADLSTSMGTSSTFSEAHSPREKATAPSECDYNVMDDCHDV</sequence>
<evidence type="ECO:0000313" key="3">
    <source>
        <dbReference type="EMBL" id="KAL3673218.1"/>
    </source>
</evidence>
<keyword evidence="2" id="KW-1133">Transmembrane helix</keyword>
<accession>A0ABD3G232</accession>
<name>A0ABD3G232_9STRA</name>
<dbReference type="EMBL" id="JBIMZQ010000002">
    <property type="protein sequence ID" value="KAL3673218.1"/>
    <property type="molecule type" value="Genomic_DNA"/>
</dbReference>
<evidence type="ECO:0000256" key="2">
    <source>
        <dbReference type="SAM" id="Phobius"/>
    </source>
</evidence>
<reference evidence="3 4" key="1">
    <citation type="submission" date="2024-09" db="EMBL/GenBank/DDBJ databases">
        <title>Genome sequencing and assembly of Phytophthora oleae, isolate VK10A, causative agent of rot of olive drupes.</title>
        <authorList>
            <person name="Conti Taguali S."/>
            <person name="Riolo M."/>
            <person name="La Spada F."/>
            <person name="Cacciola S.O."/>
            <person name="Dionisio G."/>
        </authorList>
    </citation>
    <scope>NUCLEOTIDE SEQUENCE [LARGE SCALE GENOMIC DNA]</scope>
    <source>
        <strain evidence="3 4">VK10A</strain>
    </source>
</reference>
<keyword evidence="4" id="KW-1185">Reference proteome</keyword>
<protein>
    <recommendedName>
        <fullName evidence="5">TNFR-Cys domain-containing protein</fullName>
    </recommendedName>
</protein>
<keyword evidence="2" id="KW-0812">Transmembrane</keyword>
<dbReference type="AlphaFoldDB" id="A0ABD3G232"/>
<gene>
    <name evidence="3" type="ORF">V7S43_000941</name>
</gene>
<feature type="compositionally biased region" description="Polar residues" evidence="1">
    <location>
        <begin position="247"/>
        <end position="256"/>
    </location>
</feature>
<evidence type="ECO:0000256" key="1">
    <source>
        <dbReference type="SAM" id="MobiDB-lite"/>
    </source>
</evidence>